<organism evidence="1 2">
    <name type="scientific">Homarus americanus</name>
    <name type="common">American lobster</name>
    <dbReference type="NCBI Taxonomy" id="6706"/>
    <lineage>
        <taxon>Eukaryota</taxon>
        <taxon>Metazoa</taxon>
        <taxon>Ecdysozoa</taxon>
        <taxon>Arthropoda</taxon>
        <taxon>Crustacea</taxon>
        <taxon>Multicrustacea</taxon>
        <taxon>Malacostraca</taxon>
        <taxon>Eumalacostraca</taxon>
        <taxon>Eucarida</taxon>
        <taxon>Decapoda</taxon>
        <taxon>Pleocyemata</taxon>
        <taxon>Astacidea</taxon>
        <taxon>Nephropoidea</taxon>
        <taxon>Nephropidae</taxon>
        <taxon>Homarus</taxon>
    </lineage>
</organism>
<comment type="caution">
    <text evidence="1">The sequence shown here is derived from an EMBL/GenBank/DDBJ whole genome shotgun (WGS) entry which is preliminary data.</text>
</comment>
<evidence type="ECO:0000313" key="1">
    <source>
        <dbReference type="EMBL" id="KAG7163907.1"/>
    </source>
</evidence>
<sequence length="915" mass="100656">PGRMGEVPLVTLDDLDTYMDSLTELARLHISKAFTEESRLYRRSLDMKSVKVIGTQLAQFDLEGSVGDGSSWMNQEGSQVYEFNTVMNRVTLIQQLPHTDVKKVIHYRDPHDDKHYVLVLNSDATPTIYWWSSDQMQEWQQLVNSEAVGSPNSAGILVLHNLESIILISNGGTITLYTDDMTGHYSATFTLHTTCITVEDLHGVRLGPDYYIFYVCTGTVNRLEARLLHLETVVLVGFSELWVNGKTTAYQTIVIGKPEEGSFTNQSIEEYNDAITKLQVNGVPLANIDQMFLMDGADQTIEGLWRANYLSMDVLSTRTRSPPGTISGILTSDLMRRSVMDQVVTGHHIYETIVADEICNRMCNNFSININGVDTSTIVIMGSDVTFLDKKTFPNMMVTGTMDIETINNTLCSVKPFGENVLYMIGWSGGLVYREDLVVTNSVVSETINDVLWSNIVDRSSPDKITGTYHFSEVTVTGSLDSDDINGLDPSEEAVLVDMSQTINGRIKFQESVSVTGVEGVVMEEGGTVNNVDPSSLQPEFGGMGDLIIDQETSFSRPLLLSGSVTARRVNGLMLDNLGGRYWRKSLDQDINVYVHLNNAVFESAVTGETLNGWMMSDFLHKRGQQVLSTDYIFQNFLGKVSIVGDLDLRGLLNGLDIATDLMRLDKNLPQTGQLTFMNKVDMMTLNVINIDMTVESLNGLDVEAAAGDLVLLGQDATIMGAGGLRFTGDVHVNKLMVKGMVDGVDIENMVNRALKKSSDTPQHVTSSVTVEGDVHFVQELSLGTVNGEDWTRHLNNVVLLNYSGEIVGRKIFTRPLYIQGDFYPKTINGIDVSALAARILRRSGEQVVYGAYTFTSDVVAEELVAPVIDGVNMDTIMLVDEGGHVGGTVTFAKDVSFVGLTSDTNVLDGCNVGK</sequence>
<dbReference type="Proteomes" id="UP000747542">
    <property type="component" value="Unassembled WGS sequence"/>
</dbReference>
<name>A0A8J5JT87_HOMAM</name>
<reference evidence="1" key="1">
    <citation type="journal article" date="2021" name="Sci. Adv.">
        <title>The American lobster genome reveals insights on longevity, neural, and immune adaptations.</title>
        <authorList>
            <person name="Polinski J.M."/>
            <person name="Zimin A.V."/>
            <person name="Clark K.F."/>
            <person name="Kohn A.B."/>
            <person name="Sadowski N."/>
            <person name="Timp W."/>
            <person name="Ptitsyn A."/>
            <person name="Khanna P."/>
            <person name="Romanova D.Y."/>
            <person name="Williams P."/>
            <person name="Greenwood S.J."/>
            <person name="Moroz L.L."/>
            <person name="Walt D.R."/>
            <person name="Bodnar A.G."/>
        </authorList>
    </citation>
    <scope>NUCLEOTIDE SEQUENCE</scope>
    <source>
        <strain evidence="1">GMGI-L3</strain>
    </source>
</reference>
<proteinExistence type="predicted"/>
<feature type="non-terminal residue" evidence="1">
    <location>
        <position position="915"/>
    </location>
</feature>
<accession>A0A8J5JT87</accession>
<feature type="non-terminal residue" evidence="1">
    <location>
        <position position="1"/>
    </location>
</feature>
<evidence type="ECO:0000313" key="2">
    <source>
        <dbReference type="Proteomes" id="UP000747542"/>
    </source>
</evidence>
<keyword evidence="2" id="KW-1185">Reference proteome</keyword>
<gene>
    <name evidence="1" type="ORF">Hamer_G020823</name>
</gene>
<protein>
    <submittedName>
        <fullName evidence="1">Uncharacterized protein</fullName>
    </submittedName>
</protein>
<dbReference type="AlphaFoldDB" id="A0A8J5JT87"/>
<dbReference type="EMBL" id="JAHLQT010026066">
    <property type="protein sequence ID" value="KAG7163907.1"/>
    <property type="molecule type" value="Genomic_DNA"/>
</dbReference>